<organism evidence="3 4">
    <name type="scientific">Eikenella halliae</name>
    <dbReference type="NCBI Taxonomy" id="1795832"/>
    <lineage>
        <taxon>Bacteria</taxon>
        <taxon>Pseudomonadati</taxon>
        <taxon>Pseudomonadota</taxon>
        <taxon>Betaproteobacteria</taxon>
        <taxon>Neisseriales</taxon>
        <taxon>Neisseriaceae</taxon>
        <taxon>Eikenella</taxon>
    </lineage>
</organism>
<accession>A0A1B6W1C0</accession>
<dbReference type="Pfam" id="PF19263">
    <property type="entry name" value="DUF5906"/>
    <property type="match status" value="1"/>
</dbReference>
<dbReference type="GO" id="GO:0006260">
    <property type="term" value="P:DNA replication"/>
    <property type="evidence" value="ECO:0007669"/>
    <property type="project" value="InterPro"/>
</dbReference>
<dbReference type="InterPro" id="IPR036977">
    <property type="entry name" value="DNA_primase_Znf_CHC2"/>
</dbReference>
<reference evidence="4" key="1">
    <citation type="submission" date="2016-05" db="EMBL/GenBank/DDBJ databases">
        <title>Draft genome of Corynebacterium afermentans subsp. afermentans LCDC 88199T.</title>
        <authorList>
            <person name="Bernier A.-M."/>
            <person name="Bernard K."/>
        </authorList>
    </citation>
    <scope>NUCLEOTIDE SEQUENCE [LARGE SCALE GENOMIC DNA]</scope>
    <source>
        <strain evidence="4">NML130454</strain>
    </source>
</reference>
<sequence length="964" mass="108590">MSQSIDFATISSAALSSVDNLLAEWLPSGRYDGHEFVALNPTRADKKLGSFRINTRSGQWADFATGDKGGDLIDLYAYLNSCNTAQAARAIAERLSLGNFAPVQKVALDGSNAAKPGKNTRWQPIVPVPPYALKTMNFRHSFRQGERAEPVFTSVFRDAAGQVLGAVARFIKSDGSKIDLPYTFCENLDTHEKMWRWRGWQGLRPLYGLDALAADPARPVLVVEGEKCKNAADAAQLGYAVITWHGGAGNWDKTDWSAVQNRRVILWPDCDSQREKLTAAERKAGADAASKPYLDKYAQPGMAAMLGIAERLTAQGCKVAFVHTPEPGVWPAGYDIADALADRGQLIDALAALSWQHLADYTAEYAEVLAAAQASGYLKQATPPPAPATGGEPPEGEARENTGGGGENMPETAETPEGESRYQENFDRLKREFALIEGKSRAVSRKTGVEYSRKALTDHFCKKSVDNWFNWGRAPVMTQYEVNKLKRDRAAFQVAQDDDLKDMMARYVYLDGSSSIWDNKLWRMIDQGSAKLAMGSQFKIWQDSPARIVKRFDRVVFEPGREMSDEYINIYRGLPLADKVQFPRPREEMPTWWLDVLDLYPGCRAIQKLIAHLCNHDLQMMEFVYNWLAYPLQHPGAKLTTSLVMHGDVHGAGKSLLFEEIIKPMYGDYAATLGQSDLESNYTGNRSGKLFIVFEEVFNTKQKYDQTGAMKHMITGKTMRIERKFVDSYEEANHINCVFLSNEAQPFKIEENDRRYFVIWPKNRLPESLRAELEEELGADGVLQFFMLLLSLPLTINYTRQPVDAPTQPDAVVEIEAENAPRFDPHTKPPMTEAKANVINYGRYGWQTFFHELENGEIARGDIVIPPNAAARTDDMVRLYRWWCRVNNEREISRSKFLQHIASKRPRRKSWVRGYQGSSTARQFWVFLCPNAPLLQGEAEQDALGRQLFEFERAVDDITRAESV</sequence>
<dbReference type="GO" id="GO:0003677">
    <property type="term" value="F:DNA binding"/>
    <property type="evidence" value="ECO:0007669"/>
    <property type="project" value="InterPro"/>
</dbReference>
<dbReference type="AlphaFoldDB" id="A0A1B6W1C0"/>
<protein>
    <recommendedName>
        <fullName evidence="2">NrS-1 polymerase-like helicase domain-containing protein</fullName>
    </recommendedName>
</protein>
<dbReference type="EMBL" id="LXSQ01000006">
    <property type="protein sequence ID" value="OAM44313.1"/>
    <property type="molecule type" value="Genomic_DNA"/>
</dbReference>
<dbReference type="InterPro" id="IPR045455">
    <property type="entry name" value="NrS-1_pol-like_helicase"/>
</dbReference>
<dbReference type="GO" id="GO:0008270">
    <property type="term" value="F:zinc ion binding"/>
    <property type="evidence" value="ECO:0007669"/>
    <property type="project" value="InterPro"/>
</dbReference>
<dbReference type="Proteomes" id="UP000077726">
    <property type="component" value="Unassembled WGS sequence"/>
</dbReference>
<dbReference type="Gene3D" id="3.90.580.10">
    <property type="entry name" value="Zinc finger, CHC2-type domain"/>
    <property type="match status" value="1"/>
</dbReference>
<proteinExistence type="predicted"/>
<evidence type="ECO:0000259" key="2">
    <source>
        <dbReference type="Pfam" id="PF19263"/>
    </source>
</evidence>
<comment type="caution">
    <text evidence="3">The sequence shown here is derived from an EMBL/GenBank/DDBJ whole genome shotgun (WGS) entry which is preliminary data.</text>
</comment>
<evidence type="ECO:0000313" key="4">
    <source>
        <dbReference type="Proteomes" id="UP000077726"/>
    </source>
</evidence>
<dbReference type="RefSeq" id="WP_064088943.1">
    <property type="nucleotide sequence ID" value="NZ_LXSQ01000006.1"/>
</dbReference>
<dbReference type="SUPFAM" id="SSF57783">
    <property type="entry name" value="Zinc beta-ribbon"/>
    <property type="match status" value="1"/>
</dbReference>
<dbReference type="OrthoDB" id="110640at2"/>
<dbReference type="Gene3D" id="3.40.50.300">
    <property type="entry name" value="P-loop containing nucleotide triphosphate hydrolases"/>
    <property type="match status" value="1"/>
</dbReference>
<feature type="domain" description="NrS-1 polymerase-like helicase" evidence="2">
    <location>
        <begin position="645"/>
        <end position="755"/>
    </location>
</feature>
<evidence type="ECO:0000256" key="1">
    <source>
        <dbReference type="SAM" id="MobiDB-lite"/>
    </source>
</evidence>
<dbReference type="InterPro" id="IPR027417">
    <property type="entry name" value="P-loop_NTPase"/>
</dbReference>
<dbReference type="STRING" id="1795832.A7Q00_01825"/>
<dbReference type="InterPro" id="IPR034154">
    <property type="entry name" value="TOPRIM_DnaG/twinkle"/>
</dbReference>
<dbReference type="CDD" id="cd01029">
    <property type="entry name" value="TOPRIM_primases"/>
    <property type="match status" value="1"/>
</dbReference>
<feature type="region of interest" description="Disordered" evidence="1">
    <location>
        <begin position="380"/>
        <end position="423"/>
    </location>
</feature>
<evidence type="ECO:0000313" key="3">
    <source>
        <dbReference type="EMBL" id="OAM44313.1"/>
    </source>
</evidence>
<keyword evidence="4" id="KW-1185">Reference proteome</keyword>
<name>A0A1B6W1C0_9NEIS</name>
<gene>
    <name evidence="3" type="ORF">A7Q00_01825</name>
</gene>